<dbReference type="Gene3D" id="3.40.50.300">
    <property type="entry name" value="P-loop containing nucleotide triphosphate hydrolases"/>
    <property type="match status" value="1"/>
</dbReference>
<dbReference type="OrthoDB" id="428397at2"/>
<dbReference type="InterPro" id="IPR003959">
    <property type="entry name" value="ATPase_AAA_core"/>
</dbReference>
<gene>
    <name evidence="2" type="ORF">CY0110_26732</name>
</gene>
<organism evidence="2 3">
    <name type="scientific">Crocosphaera chwakensis CCY0110</name>
    <dbReference type="NCBI Taxonomy" id="391612"/>
    <lineage>
        <taxon>Bacteria</taxon>
        <taxon>Bacillati</taxon>
        <taxon>Cyanobacteriota</taxon>
        <taxon>Cyanophyceae</taxon>
        <taxon>Oscillatoriophycideae</taxon>
        <taxon>Chroococcales</taxon>
        <taxon>Aphanothecaceae</taxon>
        <taxon>Crocosphaera</taxon>
        <taxon>Crocosphaera chwakensis</taxon>
    </lineage>
</organism>
<name>A3ISS2_9CHRO</name>
<dbReference type="PANTHER" id="PTHR43581:SF4">
    <property type="entry name" value="ATP_GTP PHOSPHATASE"/>
    <property type="match status" value="1"/>
</dbReference>
<proteinExistence type="predicted"/>
<sequence length="405" mass="47193">MKLLKVSVPNFRNLKNVELTFEPSLKPAVFPIGSENGGGKSTLLQLIFVLLTCSLDDDKTEFLENFLSSVKDDSLIAKIELIYQEQIIDLTFECITNSNNEYKELTDLLKTQDKYIENFENIKDKRILIPRDTREIKEWKTRIKQIESRILDFQNNRKILLVNPLIDYKKYLIIKTNSDDHQISYRMLKYAAKHTYLVTPPTQIFLFLDKEVKKSMDSNFAEYYNKVNDIREKISNIYIYNQLSIIAITHAFKQAKEQDFKTALDNDNLEYGTALKELAEDFHDFLGNDKDIKPSSDMTSIIVKRKISENEVIELEPEELSHGELKRLGLYAWIKYNNINDSIILIDEIENGLHPDWQYNIVNELASWGDNQYLLATHSFYLCEALTPGHVKIIKPKLSDPMSKK</sequence>
<evidence type="ECO:0000313" key="3">
    <source>
        <dbReference type="Proteomes" id="UP000003781"/>
    </source>
</evidence>
<dbReference type="Pfam" id="PF13304">
    <property type="entry name" value="AAA_21"/>
    <property type="match status" value="1"/>
</dbReference>
<dbReference type="SUPFAM" id="SSF52540">
    <property type="entry name" value="P-loop containing nucleoside triphosphate hydrolases"/>
    <property type="match status" value="1"/>
</dbReference>
<dbReference type="EMBL" id="AAXW01000024">
    <property type="protein sequence ID" value="EAZ90492.1"/>
    <property type="molecule type" value="Genomic_DNA"/>
</dbReference>
<keyword evidence="3" id="KW-1185">Reference proteome</keyword>
<dbReference type="AlphaFoldDB" id="A3ISS2"/>
<evidence type="ECO:0000259" key="1">
    <source>
        <dbReference type="Pfam" id="PF13304"/>
    </source>
</evidence>
<dbReference type="InterPro" id="IPR051396">
    <property type="entry name" value="Bact_Antivir_Def_Nuclease"/>
</dbReference>
<evidence type="ECO:0000313" key="2">
    <source>
        <dbReference type="EMBL" id="EAZ90492.1"/>
    </source>
</evidence>
<dbReference type="PANTHER" id="PTHR43581">
    <property type="entry name" value="ATP/GTP PHOSPHATASE"/>
    <property type="match status" value="1"/>
</dbReference>
<dbReference type="eggNOG" id="COG3950">
    <property type="taxonomic scope" value="Bacteria"/>
</dbReference>
<protein>
    <recommendedName>
        <fullName evidence="1">ATPase AAA-type core domain-containing protein</fullName>
    </recommendedName>
</protein>
<feature type="domain" description="ATPase AAA-type core" evidence="1">
    <location>
        <begin position="36"/>
        <end position="383"/>
    </location>
</feature>
<accession>A3ISS2</accession>
<dbReference type="GO" id="GO:0016887">
    <property type="term" value="F:ATP hydrolysis activity"/>
    <property type="evidence" value="ECO:0007669"/>
    <property type="project" value="InterPro"/>
</dbReference>
<dbReference type="RefSeq" id="WP_008276424.1">
    <property type="nucleotide sequence ID" value="NZ_AAXW01000024.1"/>
</dbReference>
<reference evidence="2 3" key="1">
    <citation type="submission" date="2007-03" db="EMBL/GenBank/DDBJ databases">
        <authorList>
            <person name="Stal L."/>
            <person name="Ferriera S."/>
            <person name="Johnson J."/>
            <person name="Kravitz S."/>
            <person name="Beeson K."/>
            <person name="Sutton G."/>
            <person name="Rogers Y.-H."/>
            <person name="Friedman R."/>
            <person name="Frazier M."/>
            <person name="Venter J.C."/>
        </authorList>
    </citation>
    <scope>NUCLEOTIDE SEQUENCE [LARGE SCALE GENOMIC DNA]</scope>
    <source>
        <strain evidence="2 3">CCY0110</strain>
    </source>
</reference>
<dbReference type="CDD" id="cd00267">
    <property type="entry name" value="ABC_ATPase"/>
    <property type="match status" value="1"/>
</dbReference>
<dbReference type="Proteomes" id="UP000003781">
    <property type="component" value="Unassembled WGS sequence"/>
</dbReference>
<comment type="caution">
    <text evidence="2">The sequence shown here is derived from an EMBL/GenBank/DDBJ whole genome shotgun (WGS) entry which is preliminary data.</text>
</comment>
<dbReference type="InterPro" id="IPR027417">
    <property type="entry name" value="P-loop_NTPase"/>
</dbReference>
<dbReference type="GO" id="GO:0005524">
    <property type="term" value="F:ATP binding"/>
    <property type="evidence" value="ECO:0007669"/>
    <property type="project" value="InterPro"/>
</dbReference>